<dbReference type="EMBL" id="FQZK01000004">
    <property type="protein sequence ID" value="SHJ25293.1"/>
    <property type="molecule type" value="Genomic_DNA"/>
</dbReference>
<feature type="domain" description="Pyruvate kinase barrel" evidence="20">
    <location>
        <begin position="6"/>
        <end position="326"/>
    </location>
</feature>
<dbReference type="InterPro" id="IPR018209">
    <property type="entry name" value="Pyrv_Knase_AS"/>
</dbReference>
<evidence type="ECO:0000256" key="4">
    <source>
        <dbReference type="ARBA" id="ARBA00008663"/>
    </source>
</evidence>
<dbReference type="UniPathway" id="UPA00109">
    <property type="reaction ID" value="UER00188"/>
</dbReference>
<dbReference type="NCBIfam" id="TIGR01064">
    <property type="entry name" value="pyruv_kin"/>
    <property type="match status" value="1"/>
</dbReference>
<dbReference type="SUPFAM" id="SSF52935">
    <property type="entry name" value="PK C-terminal domain-like"/>
    <property type="match status" value="1"/>
</dbReference>
<evidence type="ECO:0000256" key="6">
    <source>
        <dbReference type="ARBA" id="ARBA00012142"/>
    </source>
</evidence>
<dbReference type="Pfam" id="PF00224">
    <property type="entry name" value="PK"/>
    <property type="match status" value="1"/>
</dbReference>
<comment type="cofactor">
    <cofactor evidence="2">
        <name>K(+)</name>
        <dbReference type="ChEBI" id="CHEBI:29103"/>
    </cofactor>
</comment>
<dbReference type="EC" id="2.7.1.40" evidence="6 18"/>
<dbReference type="PROSITE" id="PS00110">
    <property type="entry name" value="PYRUVATE_KINASE"/>
    <property type="match status" value="1"/>
</dbReference>
<accession>A0A1M6HT03</accession>
<dbReference type="Gene3D" id="2.40.33.10">
    <property type="entry name" value="PK beta-barrel domain-like"/>
    <property type="match status" value="1"/>
</dbReference>
<evidence type="ECO:0000256" key="16">
    <source>
        <dbReference type="ARBA" id="ARBA00023317"/>
    </source>
</evidence>
<name>A0A1M6HT03_9ACTN</name>
<evidence type="ECO:0000256" key="5">
    <source>
        <dbReference type="ARBA" id="ARBA00011881"/>
    </source>
</evidence>
<comment type="catalytic activity">
    <reaction evidence="17 19">
        <text>pyruvate + ATP = phosphoenolpyruvate + ADP + H(+)</text>
        <dbReference type="Rhea" id="RHEA:18157"/>
        <dbReference type="ChEBI" id="CHEBI:15361"/>
        <dbReference type="ChEBI" id="CHEBI:15378"/>
        <dbReference type="ChEBI" id="CHEBI:30616"/>
        <dbReference type="ChEBI" id="CHEBI:58702"/>
        <dbReference type="ChEBI" id="CHEBI:456216"/>
        <dbReference type="EC" id="2.7.1.40"/>
    </reaction>
</comment>
<dbReference type="NCBIfam" id="NF004491">
    <property type="entry name" value="PRK05826.1"/>
    <property type="match status" value="1"/>
</dbReference>
<organism evidence="22 23">
    <name type="scientific">Nocardiopsis flavescens</name>
    <dbReference type="NCBI Taxonomy" id="758803"/>
    <lineage>
        <taxon>Bacteria</taxon>
        <taxon>Bacillati</taxon>
        <taxon>Actinomycetota</taxon>
        <taxon>Actinomycetes</taxon>
        <taxon>Streptosporangiales</taxon>
        <taxon>Nocardiopsidaceae</taxon>
        <taxon>Nocardiopsis</taxon>
    </lineage>
</organism>
<evidence type="ECO:0000256" key="18">
    <source>
        <dbReference type="NCBIfam" id="TIGR01064"/>
    </source>
</evidence>
<evidence type="ECO:0000256" key="13">
    <source>
        <dbReference type="ARBA" id="ARBA00022842"/>
    </source>
</evidence>
<evidence type="ECO:0000313" key="23">
    <source>
        <dbReference type="Proteomes" id="UP000184452"/>
    </source>
</evidence>
<dbReference type="InterPro" id="IPR040442">
    <property type="entry name" value="Pyrv_kinase-like_dom_sf"/>
</dbReference>
<keyword evidence="13 19" id="KW-0460">Magnesium</keyword>
<comment type="pathway">
    <text evidence="3 19">Carbohydrate degradation; glycolysis; pyruvate from D-glyceraldehyde 3-phosphate: step 5/5.</text>
</comment>
<comment type="cofactor">
    <cofactor evidence="1">
        <name>Mg(2+)</name>
        <dbReference type="ChEBI" id="CHEBI:18420"/>
    </cofactor>
</comment>
<dbReference type="Proteomes" id="UP000184452">
    <property type="component" value="Unassembled WGS sequence"/>
</dbReference>
<dbReference type="GO" id="GO:0004743">
    <property type="term" value="F:pyruvate kinase activity"/>
    <property type="evidence" value="ECO:0007669"/>
    <property type="project" value="UniProtKB-UniRule"/>
</dbReference>
<dbReference type="InterPro" id="IPR015806">
    <property type="entry name" value="Pyrv_Knase_insert_dom_sf"/>
</dbReference>
<keyword evidence="14" id="KW-0630">Potassium</keyword>
<evidence type="ECO:0000259" key="20">
    <source>
        <dbReference type="Pfam" id="PF00224"/>
    </source>
</evidence>
<comment type="similarity">
    <text evidence="4 19">Belongs to the pyruvate kinase family.</text>
</comment>
<dbReference type="InterPro" id="IPR015795">
    <property type="entry name" value="Pyrv_Knase_C"/>
</dbReference>
<dbReference type="FunFam" id="3.40.1380.20:FF:000009">
    <property type="entry name" value="Pyruvate kinase"/>
    <property type="match status" value="1"/>
</dbReference>
<evidence type="ECO:0000313" key="22">
    <source>
        <dbReference type="EMBL" id="SHJ25293.1"/>
    </source>
</evidence>
<keyword evidence="16 22" id="KW-0670">Pyruvate</keyword>
<protein>
    <recommendedName>
        <fullName evidence="7 18">Pyruvate kinase</fullName>
        <ecNumber evidence="6 18">2.7.1.40</ecNumber>
    </recommendedName>
</protein>
<comment type="subunit">
    <text evidence="5">Homotetramer.</text>
</comment>
<evidence type="ECO:0000256" key="2">
    <source>
        <dbReference type="ARBA" id="ARBA00001958"/>
    </source>
</evidence>
<dbReference type="GO" id="GO:0016301">
    <property type="term" value="F:kinase activity"/>
    <property type="evidence" value="ECO:0007669"/>
    <property type="project" value="UniProtKB-KW"/>
</dbReference>
<dbReference type="InterPro" id="IPR036918">
    <property type="entry name" value="Pyrv_Knase_C_sf"/>
</dbReference>
<dbReference type="AlphaFoldDB" id="A0A1M6HT03"/>
<evidence type="ECO:0000259" key="21">
    <source>
        <dbReference type="Pfam" id="PF02887"/>
    </source>
</evidence>
<keyword evidence="23" id="KW-1185">Reference proteome</keyword>
<keyword evidence="11 19" id="KW-0418">Kinase</keyword>
<dbReference type="InterPro" id="IPR011037">
    <property type="entry name" value="Pyrv_Knase-like_insert_dom_sf"/>
</dbReference>
<keyword evidence="10" id="KW-0547">Nucleotide-binding</keyword>
<gene>
    <name evidence="22" type="ORF">SAMN05421803_104295</name>
</gene>
<evidence type="ECO:0000256" key="7">
    <source>
        <dbReference type="ARBA" id="ARBA00018587"/>
    </source>
</evidence>
<evidence type="ECO:0000256" key="12">
    <source>
        <dbReference type="ARBA" id="ARBA00022840"/>
    </source>
</evidence>
<evidence type="ECO:0000256" key="1">
    <source>
        <dbReference type="ARBA" id="ARBA00001946"/>
    </source>
</evidence>
<evidence type="ECO:0000256" key="10">
    <source>
        <dbReference type="ARBA" id="ARBA00022741"/>
    </source>
</evidence>
<evidence type="ECO:0000256" key="14">
    <source>
        <dbReference type="ARBA" id="ARBA00022958"/>
    </source>
</evidence>
<evidence type="ECO:0000256" key="15">
    <source>
        <dbReference type="ARBA" id="ARBA00023152"/>
    </source>
</evidence>
<dbReference type="InterPro" id="IPR015793">
    <property type="entry name" value="Pyrv_Knase_brl"/>
</dbReference>
<dbReference type="PANTHER" id="PTHR11817">
    <property type="entry name" value="PYRUVATE KINASE"/>
    <property type="match status" value="1"/>
</dbReference>
<keyword evidence="15 19" id="KW-0324">Glycolysis</keyword>
<dbReference type="NCBIfam" id="NF004886">
    <property type="entry name" value="PRK06247.1"/>
    <property type="match status" value="1"/>
</dbReference>
<dbReference type="FunFam" id="2.40.33.10:FF:000001">
    <property type="entry name" value="Pyruvate kinase"/>
    <property type="match status" value="1"/>
</dbReference>
<dbReference type="GO" id="GO:0005524">
    <property type="term" value="F:ATP binding"/>
    <property type="evidence" value="ECO:0007669"/>
    <property type="project" value="UniProtKB-KW"/>
</dbReference>
<sequence>MIRVTRRAKIVATLGPATSSPEILRKLVRAGLDVARLNLSHGTHDDHSANLANLRAAAEDVGRAVGVLADLQGPKIRVGTFPDGPVELNVGDEFTITTDDVPGDATRVSTTYKGLPGDVRPGDRVLIDDGRVVLECTKATGTDVHTRVIYGGTVSNHKGLNLPGVAVSVPALTEKDEEDLRWALRNRVDMVALSFVRSPADAEECHRIMDEEGLTVPLIAKVEKPQAVERLQDIIEVFDAVMVARGDLGVELPLENVPMVQKRAVERCRDKAKPVIVATQMLESMIGAPRPTRAETSDVANAVLDGADAVMLSGETSVGQYPVETVETMARIICAAEQESLRASHILNRVPETTGGAIARAAAEIGATIGAKALVAFTMSGETARRLARYRSPIPLLAFTTETATRGRLSLTWGVETNLVPWVDNTDDMVRQVESELLRLGDYTKGDKVVIVAGSPPGTTGSTNSLRVHRLGDTVALDGS</sequence>
<evidence type="ECO:0000256" key="3">
    <source>
        <dbReference type="ARBA" id="ARBA00004997"/>
    </source>
</evidence>
<evidence type="ECO:0000256" key="11">
    <source>
        <dbReference type="ARBA" id="ARBA00022777"/>
    </source>
</evidence>
<evidence type="ECO:0000256" key="8">
    <source>
        <dbReference type="ARBA" id="ARBA00022679"/>
    </source>
</evidence>
<dbReference type="SUPFAM" id="SSF51621">
    <property type="entry name" value="Phosphoenolpyruvate/pyruvate domain"/>
    <property type="match status" value="1"/>
</dbReference>
<feature type="domain" description="Pyruvate kinase C-terminal" evidence="21">
    <location>
        <begin position="357"/>
        <end position="469"/>
    </location>
</feature>
<dbReference type="Gene3D" id="3.40.1380.20">
    <property type="entry name" value="Pyruvate kinase, C-terminal domain"/>
    <property type="match status" value="1"/>
</dbReference>
<dbReference type="GO" id="GO:0030955">
    <property type="term" value="F:potassium ion binding"/>
    <property type="evidence" value="ECO:0007669"/>
    <property type="project" value="UniProtKB-UniRule"/>
</dbReference>
<dbReference type="NCBIfam" id="NF004978">
    <property type="entry name" value="PRK06354.1"/>
    <property type="match status" value="1"/>
</dbReference>
<evidence type="ECO:0000256" key="9">
    <source>
        <dbReference type="ARBA" id="ARBA00022723"/>
    </source>
</evidence>
<evidence type="ECO:0000256" key="19">
    <source>
        <dbReference type="RuleBase" id="RU000504"/>
    </source>
</evidence>
<reference evidence="22 23" key="1">
    <citation type="submission" date="2016-11" db="EMBL/GenBank/DDBJ databases">
        <authorList>
            <person name="Jaros S."/>
            <person name="Januszkiewicz K."/>
            <person name="Wedrychowicz H."/>
        </authorList>
    </citation>
    <scope>NUCLEOTIDE SEQUENCE [LARGE SCALE GENOMIC DNA]</scope>
    <source>
        <strain evidence="22 23">CGMCC 4.5723</strain>
    </source>
</reference>
<dbReference type="PRINTS" id="PR01050">
    <property type="entry name" value="PYRUVTKNASE"/>
</dbReference>
<keyword evidence="8 19" id="KW-0808">Transferase</keyword>
<dbReference type="InterPro" id="IPR001697">
    <property type="entry name" value="Pyr_Knase"/>
</dbReference>
<keyword evidence="12" id="KW-0067">ATP-binding</keyword>
<dbReference type="Pfam" id="PF02887">
    <property type="entry name" value="PK_C"/>
    <property type="match status" value="1"/>
</dbReference>
<dbReference type="STRING" id="758803.SAMN05421803_104295"/>
<dbReference type="Gene3D" id="3.20.20.60">
    <property type="entry name" value="Phosphoenolpyruvate-binding domains"/>
    <property type="match status" value="1"/>
</dbReference>
<proteinExistence type="inferred from homology"/>
<dbReference type="SUPFAM" id="SSF50800">
    <property type="entry name" value="PK beta-barrel domain-like"/>
    <property type="match status" value="1"/>
</dbReference>
<evidence type="ECO:0000256" key="17">
    <source>
        <dbReference type="ARBA" id="ARBA00048152"/>
    </source>
</evidence>
<dbReference type="GO" id="GO:0000287">
    <property type="term" value="F:magnesium ion binding"/>
    <property type="evidence" value="ECO:0007669"/>
    <property type="project" value="UniProtKB-UniRule"/>
</dbReference>
<keyword evidence="9" id="KW-0479">Metal-binding</keyword>
<dbReference type="InterPro" id="IPR015813">
    <property type="entry name" value="Pyrv/PenolPyrv_kinase-like_dom"/>
</dbReference>